<proteinExistence type="predicted"/>
<evidence type="ECO:0000313" key="2">
    <source>
        <dbReference type="EMBL" id="KAF6146622.1"/>
    </source>
</evidence>
<gene>
    <name evidence="2" type="ORF">GIB67_008908</name>
</gene>
<comment type="caution">
    <text evidence="2">The sequence shown here is derived from an EMBL/GenBank/DDBJ whole genome shotgun (WGS) entry which is preliminary data.</text>
</comment>
<reference evidence="2 3" key="1">
    <citation type="journal article" date="2020" name="IScience">
        <title>Genome Sequencing of the Endangered Kingdonia uniflora (Circaeasteraceae, Ranunculales) Reveals Potential Mechanisms of Evolutionary Specialization.</title>
        <authorList>
            <person name="Sun Y."/>
            <person name="Deng T."/>
            <person name="Zhang A."/>
            <person name="Moore M.J."/>
            <person name="Landis J.B."/>
            <person name="Lin N."/>
            <person name="Zhang H."/>
            <person name="Zhang X."/>
            <person name="Huang J."/>
            <person name="Zhang X."/>
            <person name="Sun H."/>
            <person name="Wang H."/>
        </authorList>
    </citation>
    <scope>NUCLEOTIDE SEQUENCE [LARGE SCALE GENOMIC DNA]</scope>
    <source>
        <strain evidence="2">TB1705</strain>
        <tissue evidence="2">Leaf</tissue>
    </source>
</reference>
<name>A0A7J7LVP1_9MAGN</name>
<evidence type="ECO:0000313" key="3">
    <source>
        <dbReference type="Proteomes" id="UP000541444"/>
    </source>
</evidence>
<feature type="region of interest" description="Disordered" evidence="1">
    <location>
        <begin position="17"/>
        <end position="63"/>
    </location>
</feature>
<sequence>MSFILNTIVRHIAHHNPFDNLQSSGDDSNTVDTGNNSSSNASSKRKGGLTQGNNPGDVKASPTPEFVSREDWVKFVDYCNSEKFLAKSKRNKENWAKLIALCTLGRSSMPITRYKFAKERGVTDEKIGGVEVYLPADTKKDKTIQCPDVIVSISLLTFKYS</sequence>
<dbReference type="AlphaFoldDB" id="A0A7J7LVP1"/>
<organism evidence="2 3">
    <name type="scientific">Kingdonia uniflora</name>
    <dbReference type="NCBI Taxonomy" id="39325"/>
    <lineage>
        <taxon>Eukaryota</taxon>
        <taxon>Viridiplantae</taxon>
        <taxon>Streptophyta</taxon>
        <taxon>Embryophyta</taxon>
        <taxon>Tracheophyta</taxon>
        <taxon>Spermatophyta</taxon>
        <taxon>Magnoliopsida</taxon>
        <taxon>Ranunculales</taxon>
        <taxon>Circaeasteraceae</taxon>
        <taxon>Kingdonia</taxon>
    </lineage>
</organism>
<accession>A0A7J7LVP1</accession>
<keyword evidence="3" id="KW-1185">Reference proteome</keyword>
<protein>
    <submittedName>
        <fullName evidence="2">Uncharacterized protein</fullName>
    </submittedName>
</protein>
<dbReference type="EMBL" id="JACGCM010001965">
    <property type="protein sequence ID" value="KAF6146622.1"/>
    <property type="molecule type" value="Genomic_DNA"/>
</dbReference>
<dbReference type="OrthoDB" id="1297232at2759"/>
<dbReference type="Proteomes" id="UP000541444">
    <property type="component" value="Unassembled WGS sequence"/>
</dbReference>
<feature type="compositionally biased region" description="Polar residues" evidence="1">
    <location>
        <begin position="19"/>
        <end position="34"/>
    </location>
</feature>
<evidence type="ECO:0000256" key="1">
    <source>
        <dbReference type="SAM" id="MobiDB-lite"/>
    </source>
</evidence>